<organism evidence="1 2">
    <name type="scientific">Planctomicrobium piriforme</name>
    <dbReference type="NCBI Taxonomy" id="1576369"/>
    <lineage>
        <taxon>Bacteria</taxon>
        <taxon>Pseudomonadati</taxon>
        <taxon>Planctomycetota</taxon>
        <taxon>Planctomycetia</taxon>
        <taxon>Planctomycetales</taxon>
        <taxon>Planctomycetaceae</taxon>
        <taxon>Planctomicrobium</taxon>
    </lineage>
</organism>
<name>A0A1I3FBV5_9PLAN</name>
<dbReference type="EMBL" id="FOQD01000005">
    <property type="protein sequence ID" value="SFI08634.1"/>
    <property type="molecule type" value="Genomic_DNA"/>
</dbReference>
<proteinExistence type="predicted"/>
<dbReference type="RefSeq" id="WP_092049102.1">
    <property type="nucleotide sequence ID" value="NZ_FOQD01000005.1"/>
</dbReference>
<evidence type="ECO:0000313" key="2">
    <source>
        <dbReference type="Proteomes" id="UP000199518"/>
    </source>
</evidence>
<sequence length="288" mass="32585">MIDAWSAKKNRSISAWLWRVVALCFAFQGFGVPVVSLADDVLDPQLVSLYNEMKANIDHFSSYKCLFRYGQYLSESVEKARRDPIPDNLLFLQSYELYNQGEDFCIKPEGGLEYAKKNAIGSFPYIMTASRGGVVIDFDSGMGNSVINTRSVSHPRTTFHPLNCAGSTDGNSPLNLLTHLRDGNAASLVASVEDETKDEKVCKRLTMEGQLAQVKVQFWLDPERGLLPVKCEQWNLETNKHDYTTYVTDFFSHDGHFYPKEAREICLGEKVLVYFMVVDLFDPTYVPT</sequence>
<keyword evidence="2" id="KW-1185">Reference proteome</keyword>
<dbReference type="AlphaFoldDB" id="A0A1I3FBV5"/>
<accession>A0A1I3FBV5</accession>
<evidence type="ECO:0000313" key="1">
    <source>
        <dbReference type="EMBL" id="SFI08634.1"/>
    </source>
</evidence>
<protein>
    <submittedName>
        <fullName evidence="1">Uncharacterized protein</fullName>
    </submittedName>
</protein>
<gene>
    <name evidence="1" type="ORF">SAMN05421753_105167</name>
</gene>
<reference evidence="2" key="1">
    <citation type="submission" date="2016-10" db="EMBL/GenBank/DDBJ databases">
        <authorList>
            <person name="Varghese N."/>
            <person name="Submissions S."/>
        </authorList>
    </citation>
    <scope>NUCLEOTIDE SEQUENCE [LARGE SCALE GENOMIC DNA]</scope>
    <source>
        <strain evidence="2">DSM 26348</strain>
    </source>
</reference>
<dbReference type="Proteomes" id="UP000199518">
    <property type="component" value="Unassembled WGS sequence"/>
</dbReference>